<organism evidence="4 5">
    <name type="scientific">Blautia difficilis</name>
    <dbReference type="NCBI Taxonomy" id="2763027"/>
    <lineage>
        <taxon>Bacteria</taxon>
        <taxon>Bacillati</taxon>
        <taxon>Bacillota</taxon>
        <taxon>Clostridia</taxon>
        <taxon>Lachnospirales</taxon>
        <taxon>Lachnospiraceae</taxon>
        <taxon>Blautia</taxon>
    </lineage>
</organism>
<name>A0ABR7IDP9_9FIRM</name>
<dbReference type="SUPFAM" id="SSF52540">
    <property type="entry name" value="P-loop containing nucleoside triphosphate hydrolases"/>
    <property type="match status" value="1"/>
</dbReference>
<keyword evidence="5" id="KW-1185">Reference proteome</keyword>
<protein>
    <submittedName>
        <fullName evidence="4">ATP-binding protein</fullName>
    </submittedName>
</protein>
<keyword evidence="2 4" id="KW-0067">ATP-binding</keyword>
<evidence type="ECO:0000259" key="3">
    <source>
        <dbReference type="Pfam" id="PF01695"/>
    </source>
</evidence>
<dbReference type="InterPro" id="IPR047661">
    <property type="entry name" value="IstB"/>
</dbReference>
<dbReference type="CDD" id="cd00009">
    <property type="entry name" value="AAA"/>
    <property type="match status" value="1"/>
</dbReference>
<evidence type="ECO:0000313" key="5">
    <source>
        <dbReference type="Proteomes" id="UP000649826"/>
    </source>
</evidence>
<reference evidence="4 5" key="1">
    <citation type="submission" date="2020-08" db="EMBL/GenBank/DDBJ databases">
        <title>Genome public.</title>
        <authorList>
            <person name="Liu C."/>
            <person name="Sun Q."/>
        </authorList>
    </citation>
    <scope>NUCLEOTIDE SEQUENCE [LARGE SCALE GENOMIC DNA]</scope>
    <source>
        <strain evidence="4 5">M29</strain>
    </source>
</reference>
<dbReference type="RefSeq" id="WP_186993914.1">
    <property type="nucleotide sequence ID" value="NZ_JACOQG010000001.1"/>
</dbReference>
<dbReference type="InterPro" id="IPR027417">
    <property type="entry name" value="P-loop_NTPase"/>
</dbReference>
<dbReference type="NCBIfam" id="NF038214">
    <property type="entry name" value="IS21_help_AAA"/>
    <property type="match status" value="1"/>
</dbReference>
<evidence type="ECO:0000256" key="2">
    <source>
        <dbReference type="ARBA" id="ARBA00022840"/>
    </source>
</evidence>
<accession>A0ABR7IDP9</accession>
<dbReference type="PANTHER" id="PTHR30050:SF4">
    <property type="entry name" value="ATP-BINDING PROTEIN RV3427C IN INSERTION SEQUENCE-RELATED"/>
    <property type="match status" value="1"/>
</dbReference>
<feature type="domain" description="IstB-like ATP-binding" evidence="3">
    <location>
        <begin position="10"/>
        <end position="250"/>
    </location>
</feature>
<sequence length="259" mass="29647">MIRQSTLDKLHEMRLSAMAEAFENQCTDAATYQNLSFEDRFGMLVDREWERRKNSKLQKLIRNAEFRYPNASVEAIEYHPDRNLDKGQMLEFSTCHYITDDHHIILKGASGNGKTYIACALGIAACRNFIKVRYIRLPDLLNELAIAHGDGTLKKVIKAYQKIDLLILDEFLLSPVSSEQTRELLEIIEARSIKESVIFCTQFEPAGWYSRIGNECDATICEAIIDRIVHNSYQVMIDGRVSMRERHGIKASQKGVANE</sequence>
<dbReference type="Proteomes" id="UP000649826">
    <property type="component" value="Unassembled WGS sequence"/>
</dbReference>
<dbReference type="PANTHER" id="PTHR30050">
    <property type="entry name" value="CHROMOSOMAL REPLICATION INITIATOR PROTEIN DNAA"/>
    <property type="match status" value="1"/>
</dbReference>
<dbReference type="GO" id="GO:0005524">
    <property type="term" value="F:ATP binding"/>
    <property type="evidence" value="ECO:0007669"/>
    <property type="project" value="UniProtKB-KW"/>
</dbReference>
<proteinExistence type="predicted"/>
<evidence type="ECO:0000256" key="1">
    <source>
        <dbReference type="ARBA" id="ARBA00022741"/>
    </source>
</evidence>
<dbReference type="InterPro" id="IPR028350">
    <property type="entry name" value="DNAC/IstB-like"/>
</dbReference>
<evidence type="ECO:0000313" key="4">
    <source>
        <dbReference type="EMBL" id="MBC5778153.1"/>
    </source>
</evidence>
<keyword evidence="1" id="KW-0547">Nucleotide-binding</keyword>
<gene>
    <name evidence="4" type="ORF">H8Z82_00430</name>
</gene>
<dbReference type="EMBL" id="JACOQG010000001">
    <property type="protein sequence ID" value="MBC5778153.1"/>
    <property type="molecule type" value="Genomic_DNA"/>
</dbReference>
<dbReference type="InterPro" id="IPR002611">
    <property type="entry name" value="IstB_ATP-bd"/>
</dbReference>
<dbReference type="Pfam" id="PF01695">
    <property type="entry name" value="IstB_IS21"/>
    <property type="match status" value="1"/>
</dbReference>
<dbReference type="PIRSF" id="PIRSF003073">
    <property type="entry name" value="DNAC_TnpB_IstB"/>
    <property type="match status" value="1"/>
</dbReference>
<comment type="caution">
    <text evidence="4">The sequence shown here is derived from an EMBL/GenBank/DDBJ whole genome shotgun (WGS) entry which is preliminary data.</text>
</comment>
<dbReference type="Gene3D" id="3.40.50.300">
    <property type="entry name" value="P-loop containing nucleotide triphosphate hydrolases"/>
    <property type="match status" value="1"/>
</dbReference>